<sequence>DKYKDEIGLESYLRNLVLPSRIIDTEAIKVTKIKRRKETSALPAG</sequence>
<comment type="caution">
    <text evidence="1">The sequence shown here is derived from an EMBL/GenBank/DDBJ whole genome shotgun (WGS) entry which is preliminary data.</text>
</comment>
<evidence type="ECO:0000313" key="2">
    <source>
        <dbReference type="Proteomes" id="UP000789901"/>
    </source>
</evidence>
<gene>
    <name evidence="1" type="ORF">GMARGA_LOCUS34566</name>
</gene>
<protein>
    <submittedName>
        <fullName evidence="1">34325_t:CDS:1</fullName>
    </submittedName>
</protein>
<feature type="non-terminal residue" evidence="1">
    <location>
        <position position="1"/>
    </location>
</feature>
<name>A0ABN7WSZ5_GIGMA</name>
<dbReference type="Proteomes" id="UP000789901">
    <property type="component" value="Unassembled WGS sequence"/>
</dbReference>
<keyword evidence="2" id="KW-1185">Reference proteome</keyword>
<organism evidence="1 2">
    <name type="scientific">Gigaspora margarita</name>
    <dbReference type="NCBI Taxonomy" id="4874"/>
    <lineage>
        <taxon>Eukaryota</taxon>
        <taxon>Fungi</taxon>
        <taxon>Fungi incertae sedis</taxon>
        <taxon>Mucoromycota</taxon>
        <taxon>Glomeromycotina</taxon>
        <taxon>Glomeromycetes</taxon>
        <taxon>Diversisporales</taxon>
        <taxon>Gigasporaceae</taxon>
        <taxon>Gigaspora</taxon>
    </lineage>
</organism>
<accession>A0ABN7WSZ5</accession>
<dbReference type="EMBL" id="CAJVQB010061086">
    <property type="protein sequence ID" value="CAG8839705.1"/>
    <property type="molecule type" value="Genomic_DNA"/>
</dbReference>
<reference evidence="1 2" key="1">
    <citation type="submission" date="2021-06" db="EMBL/GenBank/DDBJ databases">
        <authorList>
            <person name="Kallberg Y."/>
            <person name="Tangrot J."/>
            <person name="Rosling A."/>
        </authorList>
    </citation>
    <scope>NUCLEOTIDE SEQUENCE [LARGE SCALE GENOMIC DNA]</scope>
    <source>
        <strain evidence="1 2">120-4 pot B 10/14</strain>
    </source>
</reference>
<evidence type="ECO:0000313" key="1">
    <source>
        <dbReference type="EMBL" id="CAG8839705.1"/>
    </source>
</evidence>
<proteinExistence type="predicted"/>